<keyword evidence="3" id="KW-0131">Cell cycle</keyword>
<evidence type="ECO:0000256" key="3">
    <source>
        <dbReference type="ARBA" id="ARBA00023306"/>
    </source>
</evidence>
<dbReference type="InterPro" id="IPR051374">
    <property type="entry name" value="Ataxin-10/CTR86_families"/>
</dbReference>
<protein>
    <recommendedName>
        <fullName evidence="5">Ataxin-10 homolog</fullName>
    </recommendedName>
    <alternativeName>
        <fullName evidence="6">Copper transport protein 86</fullName>
    </alternativeName>
</protein>
<dbReference type="InterPro" id="IPR011989">
    <property type="entry name" value="ARM-like"/>
</dbReference>
<dbReference type="Pfam" id="PF09759">
    <property type="entry name" value="Atx10homo_assoc"/>
    <property type="match status" value="1"/>
</dbReference>
<dbReference type="AlphaFoldDB" id="W9YFT1"/>
<evidence type="ECO:0000313" key="9">
    <source>
        <dbReference type="EMBL" id="EXJ91368.1"/>
    </source>
</evidence>
<evidence type="ECO:0000313" key="10">
    <source>
        <dbReference type="Proteomes" id="UP000019484"/>
    </source>
</evidence>
<evidence type="ECO:0000256" key="7">
    <source>
        <dbReference type="SAM" id="MobiDB-lite"/>
    </source>
</evidence>
<feature type="compositionally biased region" description="Acidic residues" evidence="7">
    <location>
        <begin position="417"/>
        <end position="453"/>
    </location>
</feature>
<feature type="compositionally biased region" description="Basic and acidic residues" evidence="7">
    <location>
        <begin position="983"/>
        <end position="993"/>
    </location>
</feature>
<dbReference type="HOGENOM" id="CLU_005559_0_0_1"/>
<dbReference type="Proteomes" id="UP000019484">
    <property type="component" value="Unassembled WGS sequence"/>
</dbReference>
<keyword evidence="10" id="KW-1185">Reference proteome</keyword>
<proteinExistence type="inferred from homology"/>
<organism evidence="9 10">
    <name type="scientific">Capronia coronata CBS 617.96</name>
    <dbReference type="NCBI Taxonomy" id="1182541"/>
    <lineage>
        <taxon>Eukaryota</taxon>
        <taxon>Fungi</taxon>
        <taxon>Dikarya</taxon>
        <taxon>Ascomycota</taxon>
        <taxon>Pezizomycotina</taxon>
        <taxon>Eurotiomycetes</taxon>
        <taxon>Chaetothyriomycetidae</taxon>
        <taxon>Chaetothyriales</taxon>
        <taxon>Herpotrichiellaceae</taxon>
        <taxon>Capronia</taxon>
    </lineage>
</organism>
<feature type="region of interest" description="Disordered" evidence="7">
    <location>
        <begin position="325"/>
        <end position="395"/>
    </location>
</feature>
<dbReference type="PANTHER" id="PTHR13255">
    <property type="entry name" value="ATAXIN-10"/>
    <property type="match status" value="1"/>
</dbReference>
<feature type="compositionally biased region" description="Acidic residues" evidence="7">
    <location>
        <begin position="994"/>
        <end position="1003"/>
    </location>
</feature>
<dbReference type="SUPFAM" id="SSF48371">
    <property type="entry name" value="ARM repeat"/>
    <property type="match status" value="1"/>
</dbReference>
<evidence type="ECO:0000256" key="4">
    <source>
        <dbReference type="ARBA" id="ARBA00044746"/>
    </source>
</evidence>
<comment type="caution">
    <text evidence="9">The sequence shown here is derived from an EMBL/GenBank/DDBJ whole genome shotgun (WGS) entry which is preliminary data.</text>
</comment>
<feature type="region of interest" description="Disordered" evidence="7">
    <location>
        <begin position="218"/>
        <end position="254"/>
    </location>
</feature>
<dbReference type="GeneID" id="19159361"/>
<dbReference type="PANTHER" id="PTHR13255:SF0">
    <property type="entry name" value="ATAXIN-10"/>
    <property type="match status" value="1"/>
</dbReference>
<feature type="compositionally biased region" description="Polar residues" evidence="7">
    <location>
        <begin position="760"/>
        <end position="772"/>
    </location>
</feature>
<feature type="region of interest" description="Disordered" evidence="7">
    <location>
        <begin position="756"/>
        <end position="792"/>
    </location>
</feature>
<evidence type="ECO:0000256" key="2">
    <source>
        <dbReference type="ARBA" id="ARBA00022618"/>
    </source>
</evidence>
<dbReference type="Gene3D" id="1.25.10.10">
    <property type="entry name" value="Leucine-rich Repeat Variant"/>
    <property type="match status" value="1"/>
</dbReference>
<dbReference type="GO" id="GO:0051301">
    <property type="term" value="P:cell division"/>
    <property type="evidence" value="ECO:0007669"/>
    <property type="project" value="UniProtKB-KW"/>
</dbReference>
<accession>W9YFT1</accession>
<feature type="domain" description="Ataxin-10" evidence="8">
    <location>
        <begin position="802"/>
        <end position="902"/>
    </location>
</feature>
<dbReference type="STRING" id="1182541.W9YFT1"/>
<comment type="function">
    <text evidence="4">May play a role in the regulation of cytokinesis.</text>
</comment>
<reference evidence="9 10" key="1">
    <citation type="submission" date="2013-03" db="EMBL/GenBank/DDBJ databases">
        <title>The Genome Sequence of Capronia coronata CBS 617.96.</title>
        <authorList>
            <consortium name="The Broad Institute Genomics Platform"/>
            <person name="Cuomo C."/>
            <person name="de Hoog S."/>
            <person name="Gorbushina A."/>
            <person name="Walker B."/>
            <person name="Young S.K."/>
            <person name="Zeng Q."/>
            <person name="Gargeya S."/>
            <person name="Fitzgerald M."/>
            <person name="Haas B."/>
            <person name="Abouelleil A."/>
            <person name="Allen A.W."/>
            <person name="Alvarado L."/>
            <person name="Arachchi H.M."/>
            <person name="Berlin A.M."/>
            <person name="Chapman S.B."/>
            <person name="Gainer-Dewar J."/>
            <person name="Goldberg J."/>
            <person name="Griggs A."/>
            <person name="Gujja S."/>
            <person name="Hansen M."/>
            <person name="Howarth C."/>
            <person name="Imamovic A."/>
            <person name="Ireland A."/>
            <person name="Larimer J."/>
            <person name="McCowan C."/>
            <person name="Murphy C."/>
            <person name="Pearson M."/>
            <person name="Poon T.W."/>
            <person name="Priest M."/>
            <person name="Roberts A."/>
            <person name="Saif S."/>
            <person name="Shea T."/>
            <person name="Sisk P."/>
            <person name="Sykes S."/>
            <person name="Wortman J."/>
            <person name="Nusbaum C."/>
            <person name="Birren B."/>
        </authorList>
    </citation>
    <scope>NUCLEOTIDE SEQUENCE [LARGE SCALE GENOMIC DNA]</scope>
    <source>
        <strain evidence="9 10">CBS 617.96</strain>
    </source>
</reference>
<comment type="similarity">
    <text evidence="1">Belongs to the ataxin-10 family.</text>
</comment>
<keyword evidence="2" id="KW-0132">Cell division</keyword>
<dbReference type="OrthoDB" id="379794at2759"/>
<evidence type="ECO:0000256" key="5">
    <source>
        <dbReference type="ARBA" id="ARBA00044801"/>
    </source>
</evidence>
<name>W9YFT1_9EURO</name>
<gene>
    <name evidence="9" type="ORF">A1O1_04480</name>
</gene>
<feature type="compositionally biased region" description="Basic and acidic residues" evidence="7">
    <location>
        <begin position="962"/>
        <end position="975"/>
    </location>
</feature>
<feature type="region of interest" description="Disordered" evidence="7">
    <location>
        <begin position="937"/>
        <end position="1003"/>
    </location>
</feature>
<dbReference type="InterPro" id="IPR019156">
    <property type="entry name" value="Ataxin-10_domain"/>
</dbReference>
<evidence type="ECO:0000256" key="1">
    <source>
        <dbReference type="ARBA" id="ARBA00008384"/>
    </source>
</evidence>
<feature type="compositionally biased region" description="Polar residues" evidence="7">
    <location>
        <begin position="239"/>
        <end position="252"/>
    </location>
</feature>
<evidence type="ECO:0000259" key="8">
    <source>
        <dbReference type="Pfam" id="PF09759"/>
    </source>
</evidence>
<dbReference type="EMBL" id="AMWN01000003">
    <property type="protein sequence ID" value="EXJ91368.1"/>
    <property type="molecule type" value="Genomic_DNA"/>
</dbReference>
<dbReference type="eggNOG" id="KOG2676">
    <property type="taxonomic scope" value="Eukaryota"/>
</dbReference>
<dbReference type="InterPro" id="IPR016024">
    <property type="entry name" value="ARM-type_fold"/>
</dbReference>
<sequence length="1003" mass="111673">MSASLLLQIVLIGTQTHYESRGLIDDKRLEHLLIAGKQILYKSHQESDVRSSLGFNPRTWEGLTRVLTVAIPSLEQQSFAWKNPTASSFNGSSSDLIAAHYLSLVKDIERLNDLCTIARNLLATTKKAQNLAAEKGFDQQILKLIDVCVRVTARGFDGEANPRNEERWQKVVHLYKRLLITCLQFLHNFIMHNEQRKLVLWLDLFGQAQTHENEQLIQEPPASQEDKEHMAKEERVRSTAEQLPQKSRSASNDALGYNIDDVHALFDLMSTSKESNKHAQAAAKVLMDKIRTDMEKLSGMNATQLDANPDALLKTGADLRAQMPNREESAPASQPEGTSEETGPDGVKATGEARPTHWSHLPDLGSYGDLGESGQELTEEDKTMPRTAQSAAATLQEAKDELMARLHESTSAPVLDENGDPAYDEDGNPEAELEDDLVDSVEDSMEEEEDDDDYYRATGDQERGLLTDVPLVLGPTEIEALPMIIQAGIVDNFGAKNGDRQGIKNMQAVRCHILLAQEAGRNVLRELLIFIAAWDLPDDEFYFKMMVQIMEAILKNGLMSHAYSDFGQPKDIISPAQAVVIKILTHIFRAKYSPASVAAKSNEKASPKPRVPAALSRVDVLTVRYIFIVFRGNIIPETCALIYLQGQIRAGLALAEDFPLNLWDMERVYEGVYQFLEFFAVLTENNEWKELLVKWEIVYDLVTLLKELDHSIAKVPLTQTIPPARTDGTANGAATGKADFNTQTAAAVSVERPYDASTVDPMTQQSQGQATANKEPAPAASNSPPPPAVTEEPADFEWRNLKKLIVLVLSSLVWKSRTVQDQIRQYGGVETILSCTQYDACNPYIKEHAVMCLKFLLEDNRENQALVSNLEAREVQTEPALKDKLDQMGVSVELGEDGKPKLTGRARGGPRRSSWLANLAAADKERKKAKMYARQSNGFVGNDIDPDGDLYGPDDVFGSHTEPLKLDKGKSREIVPDDEGEDEHEREREREQAQDGEDDIEFM</sequence>
<evidence type="ECO:0000256" key="6">
    <source>
        <dbReference type="ARBA" id="ARBA00044805"/>
    </source>
</evidence>
<feature type="compositionally biased region" description="Basic and acidic residues" evidence="7">
    <location>
        <begin position="224"/>
        <end position="238"/>
    </location>
</feature>
<dbReference type="GO" id="GO:0005829">
    <property type="term" value="C:cytosol"/>
    <property type="evidence" value="ECO:0007669"/>
    <property type="project" value="TreeGrafter"/>
</dbReference>
<dbReference type="RefSeq" id="XP_007723562.1">
    <property type="nucleotide sequence ID" value="XM_007725372.1"/>
</dbReference>
<feature type="region of interest" description="Disordered" evidence="7">
    <location>
        <begin position="410"/>
        <end position="460"/>
    </location>
</feature>